<dbReference type="EnsemblPlants" id="PGSC0003DMT400097184">
    <property type="protein sequence ID" value="PGSC0003DMT400097184"/>
    <property type="gene ID" value="PGSC0003DMG400046755"/>
</dbReference>
<dbReference type="Proteomes" id="UP000011115">
    <property type="component" value="Unassembled WGS sequence"/>
</dbReference>
<dbReference type="PaxDb" id="4113-PGSC0003DMT400097184"/>
<evidence type="ECO:0000256" key="1">
    <source>
        <dbReference type="SAM" id="MobiDB-lite"/>
    </source>
</evidence>
<dbReference type="Gramene" id="PGSC0003DMT400097184">
    <property type="protein sequence ID" value="PGSC0003DMT400097184"/>
    <property type="gene ID" value="PGSC0003DMG400046755"/>
</dbReference>
<dbReference type="HOGENOM" id="CLU_1247237_0_0_1"/>
<protein>
    <recommendedName>
        <fullName evidence="4">Integrase core domain containing protein</fullName>
    </recommendedName>
</protein>
<dbReference type="AlphaFoldDB" id="M1E032"/>
<evidence type="ECO:0008006" key="4">
    <source>
        <dbReference type="Google" id="ProtNLM"/>
    </source>
</evidence>
<evidence type="ECO:0000313" key="2">
    <source>
        <dbReference type="EnsemblPlants" id="PGSC0003DMT400097184"/>
    </source>
</evidence>
<dbReference type="InParanoid" id="M1E032"/>
<keyword evidence="3" id="KW-1185">Reference proteome</keyword>
<reference evidence="2" key="2">
    <citation type="submission" date="2015-06" db="UniProtKB">
        <authorList>
            <consortium name="EnsemblPlants"/>
        </authorList>
    </citation>
    <scope>IDENTIFICATION</scope>
    <source>
        <strain evidence="2">DM1-3 516 R44</strain>
    </source>
</reference>
<organism evidence="2 3">
    <name type="scientific">Solanum tuberosum</name>
    <name type="common">Potato</name>
    <dbReference type="NCBI Taxonomy" id="4113"/>
    <lineage>
        <taxon>Eukaryota</taxon>
        <taxon>Viridiplantae</taxon>
        <taxon>Streptophyta</taxon>
        <taxon>Embryophyta</taxon>
        <taxon>Tracheophyta</taxon>
        <taxon>Spermatophyta</taxon>
        <taxon>Magnoliopsida</taxon>
        <taxon>eudicotyledons</taxon>
        <taxon>Gunneridae</taxon>
        <taxon>Pentapetalae</taxon>
        <taxon>asterids</taxon>
        <taxon>lamiids</taxon>
        <taxon>Solanales</taxon>
        <taxon>Solanaceae</taxon>
        <taxon>Solanoideae</taxon>
        <taxon>Solaneae</taxon>
        <taxon>Solanum</taxon>
    </lineage>
</organism>
<reference evidence="3" key="1">
    <citation type="journal article" date="2011" name="Nature">
        <title>Genome sequence and analysis of the tuber crop potato.</title>
        <authorList>
            <consortium name="The Potato Genome Sequencing Consortium"/>
        </authorList>
    </citation>
    <scope>NUCLEOTIDE SEQUENCE [LARGE SCALE GENOMIC DNA]</scope>
    <source>
        <strain evidence="3">cv. DM1-3 516 R44</strain>
    </source>
</reference>
<accession>M1E032</accession>
<name>M1E032_SOLTU</name>
<sequence length="222" mass="24506">MSVNGSNGSQVGHQDDIENFNDVNDPDINDLIPLGNVGVIRLPPTEGTIVLHITSTVLQLLQLKCLFGGLAHEGLHEHIRNFVDVEKRRVLENRQFGKPKVQSTTHRRGRRSILGLLLDPPSLKWKAGPFGKPNFARLSYSATGSASFSEPEDDQLLQARRAEIHANARHDPSRIPEVTSQAAESVPAPAQTVVLVPPVQGPPPRLLNRLKDEELRTILEEK</sequence>
<feature type="region of interest" description="Disordered" evidence="1">
    <location>
        <begin position="167"/>
        <end position="189"/>
    </location>
</feature>
<proteinExistence type="predicted"/>
<evidence type="ECO:0000313" key="3">
    <source>
        <dbReference type="Proteomes" id="UP000011115"/>
    </source>
</evidence>